<keyword evidence="2" id="KW-1185">Reference proteome</keyword>
<proteinExistence type="predicted"/>
<name>A0A1S8D5G5_9PROT</name>
<sequence length="113" mass="12758">MRRTGHSEGESWAVATAIFGAAHQSWAADMVQREMRRLIKPLAALQATRREERVERCGTGQPDRKLLPRPLLLRLAKPALPDEMAEAESGEDPLRAMVPLYSPGWRDRLRPFG</sequence>
<protein>
    <submittedName>
        <fullName evidence="1">Uncharacterized protein</fullName>
    </submittedName>
</protein>
<evidence type="ECO:0000313" key="2">
    <source>
        <dbReference type="Proteomes" id="UP000054844"/>
    </source>
</evidence>
<reference evidence="1" key="1">
    <citation type="submission" date="2016-12" db="EMBL/GenBank/DDBJ databases">
        <title>Draft genome sequence of Roseomonas mucosa strain AU37, isolated from a peripheral intravenous catheter.</title>
        <authorList>
            <person name="Choudhury M.A."/>
            <person name="Sidjabat H.E."/>
            <person name="Wailan A.M."/>
            <person name="Zhang L."/>
            <person name="Marsh N.M."/>
            <person name="Rickard C.M."/>
            <person name="Davies M."/>
            <person name="Mcmillan D.J."/>
        </authorList>
    </citation>
    <scope>NUCLEOTIDE SEQUENCE [LARGE SCALE GENOMIC DNA]</scope>
    <source>
        <strain evidence="1">AU37</strain>
    </source>
</reference>
<dbReference type="EMBL" id="LLWF02000047">
    <property type="protein sequence ID" value="ONH82635.1"/>
    <property type="molecule type" value="Genomic_DNA"/>
</dbReference>
<dbReference type="AlphaFoldDB" id="A0A1S8D5G5"/>
<accession>A0A1S8D5G5</accession>
<gene>
    <name evidence="1" type="ORF">APZ41_013650</name>
</gene>
<dbReference type="Proteomes" id="UP000054844">
    <property type="component" value="Unassembled WGS sequence"/>
</dbReference>
<comment type="caution">
    <text evidence="1">The sequence shown here is derived from an EMBL/GenBank/DDBJ whole genome shotgun (WGS) entry which is preliminary data.</text>
</comment>
<organism evidence="1 2">
    <name type="scientific">Roseomonas mucosa</name>
    <dbReference type="NCBI Taxonomy" id="207340"/>
    <lineage>
        <taxon>Bacteria</taxon>
        <taxon>Pseudomonadati</taxon>
        <taxon>Pseudomonadota</taxon>
        <taxon>Alphaproteobacteria</taxon>
        <taxon>Acetobacterales</taxon>
        <taxon>Roseomonadaceae</taxon>
        <taxon>Roseomonas</taxon>
    </lineage>
</organism>
<evidence type="ECO:0000313" key="1">
    <source>
        <dbReference type="EMBL" id="ONH82635.1"/>
    </source>
</evidence>